<comment type="function">
    <text evidence="1">Catalyzes cis-trans isomerization of the C2-C3 double bond in maleate to yield fumarate.</text>
</comment>
<dbReference type="HAMAP" id="MF_00943">
    <property type="entry name" value="Maleate_isomerase"/>
    <property type="match status" value="1"/>
</dbReference>
<organism evidence="2 3">
    <name type="scientific">Brevibacillus nitrificans</name>
    <dbReference type="NCBI Taxonomy" id="651560"/>
    <lineage>
        <taxon>Bacteria</taxon>
        <taxon>Bacillati</taxon>
        <taxon>Bacillota</taxon>
        <taxon>Bacilli</taxon>
        <taxon>Bacillales</taxon>
        <taxon>Paenibacillaceae</taxon>
        <taxon>Brevibacillus</taxon>
    </lineage>
</organism>
<evidence type="ECO:0000313" key="3">
    <source>
        <dbReference type="Proteomes" id="UP000269573"/>
    </source>
</evidence>
<feature type="binding site" evidence="1">
    <location>
        <position position="136"/>
    </location>
    <ligand>
        <name>substrate</name>
    </ligand>
</feature>
<accession>A0A3M8D3G6</accession>
<dbReference type="Proteomes" id="UP000269573">
    <property type="component" value="Unassembled WGS sequence"/>
</dbReference>
<dbReference type="PANTHER" id="PTHR40267:SF1">
    <property type="entry name" value="BLR3294 PROTEIN"/>
    <property type="match status" value="1"/>
</dbReference>
<dbReference type="EC" id="5.2.1.1" evidence="1"/>
<dbReference type="RefSeq" id="WP_122925337.1">
    <property type="nucleotide sequence ID" value="NZ_RHHU01000012.1"/>
</dbReference>
<feature type="binding site" evidence="1">
    <location>
        <begin position="79"/>
        <end position="81"/>
    </location>
    <ligand>
        <name>substrate</name>
    </ligand>
</feature>
<comment type="caution">
    <text evidence="2">The sequence shown here is derived from an EMBL/GenBank/DDBJ whole genome shotgun (WGS) entry which is preliminary data.</text>
</comment>
<dbReference type="AlphaFoldDB" id="A0A3M8D3G6"/>
<evidence type="ECO:0000313" key="2">
    <source>
        <dbReference type="EMBL" id="RNB82552.1"/>
    </source>
</evidence>
<comment type="catalytic activity">
    <reaction evidence="1">
        <text>maleate = fumarate</text>
        <dbReference type="Rhea" id="RHEA:13169"/>
        <dbReference type="ChEBI" id="CHEBI:29806"/>
        <dbReference type="ChEBI" id="CHEBI:30780"/>
        <dbReference type="EC" id="5.2.1.1"/>
    </reaction>
</comment>
<protein>
    <recommendedName>
        <fullName evidence="1">Maleate isomerase</fullName>
        <ecNumber evidence="1">5.2.1.1</ecNumber>
    </recommendedName>
    <alternativeName>
        <fullName evidence="1">Maleate cis-trans isomerase</fullName>
    </alternativeName>
</protein>
<sequence>MSKNYRVGLIVPSSNTTMETEIPAMLRSMENGADSFTFHSSRMRMKHVTKEELAQMDKDSDRCALELSDARCDVIAYACLVAIMSQGSGYHCLSESRLHQATKENGAPTSIVSSAGALIEGIEALGAKKVAIITPYMKPLTQMVVDYIEESGIRVTDSISLEVADNLQVGRLDPLQLPDIVKGLDIREADAVVLSACVQMPSLPAIQIVEDRLGLPVLSAGTATVYKILKELNIPISVPSAGKLLSGAC</sequence>
<name>A0A3M8D3G6_9BACL</name>
<dbReference type="PANTHER" id="PTHR40267">
    <property type="entry name" value="BLR3294 PROTEIN"/>
    <property type="match status" value="1"/>
</dbReference>
<feature type="binding site" evidence="1">
    <location>
        <position position="166"/>
    </location>
    <ligand>
        <name>substrate</name>
    </ligand>
</feature>
<feature type="modified residue" description="S-(2-succinyl)cysteine" evidence="1">
    <location>
        <position position="79"/>
    </location>
</feature>
<keyword evidence="3" id="KW-1185">Reference proteome</keyword>
<dbReference type="PIRSF" id="PIRSF015736">
    <property type="entry name" value="MI"/>
    <property type="match status" value="1"/>
</dbReference>
<comment type="miscellaneous">
    <text evidence="1">Reaction is initiated by nucleophilic attack of cysteine at the double bond, yielding a covalent succinylcysteine-like intermediate.</text>
</comment>
<keyword evidence="1" id="KW-0413">Isomerase</keyword>
<feature type="binding site" evidence="1">
    <location>
        <position position="15"/>
    </location>
    <ligand>
        <name>substrate</name>
    </ligand>
</feature>
<dbReference type="GO" id="GO:0050076">
    <property type="term" value="F:maleate isomerase activity"/>
    <property type="evidence" value="ECO:0007669"/>
    <property type="project" value="UniProtKB-UniRule"/>
</dbReference>
<comment type="similarity">
    <text evidence="1">Belongs to the maleate isomerase family.</text>
</comment>
<evidence type="ECO:0000256" key="1">
    <source>
        <dbReference type="HAMAP-Rule" id="MF_00943"/>
    </source>
</evidence>
<feature type="binding site" evidence="1">
    <location>
        <begin position="198"/>
        <end position="199"/>
    </location>
    <ligand>
        <name>substrate</name>
    </ligand>
</feature>
<feature type="active site" description="Proton donor" evidence="1">
    <location>
        <position position="197"/>
    </location>
</feature>
<dbReference type="EMBL" id="RHHU01000012">
    <property type="protein sequence ID" value="RNB82552.1"/>
    <property type="molecule type" value="Genomic_DNA"/>
</dbReference>
<dbReference type="InterPro" id="IPR053714">
    <property type="entry name" value="Iso_Racemase_Enz_sf"/>
</dbReference>
<comment type="subunit">
    <text evidence="1">Homodimer.</text>
</comment>
<dbReference type="InterPro" id="IPR026286">
    <property type="entry name" value="MaiA/AMDase"/>
</dbReference>
<proteinExistence type="inferred from homology"/>
<gene>
    <name evidence="1" type="primary">maiA</name>
    <name evidence="2" type="ORF">EDM59_20590</name>
</gene>
<reference evidence="2 3" key="1">
    <citation type="submission" date="2018-10" db="EMBL/GenBank/DDBJ databases">
        <title>Phylogenomics of Brevibacillus.</title>
        <authorList>
            <person name="Dunlap C."/>
        </authorList>
    </citation>
    <scope>NUCLEOTIDE SEQUENCE [LARGE SCALE GENOMIC DNA]</scope>
    <source>
        <strain evidence="2 3">JCM 15774</strain>
    </source>
</reference>
<dbReference type="InterPro" id="IPR028615">
    <property type="entry name" value="Maleate_isomerase"/>
</dbReference>
<dbReference type="Pfam" id="PF17645">
    <property type="entry name" value="Amdase"/>
    <property type="match status" value="1"/>
</dbReference>
<dbReference type="Gene3D" id="3.40.50.12500">
    <property type="match status" value="1"/>
</dbReference>
<feature type="active site" description="Nucleophile" evidence="1">
    <location>
        <position position="79"/>
    </location>
</feature>